<evidence type="ECO:0000313" key="3">
    <source>
        <dbReference type="Proteomes" id="UP000199006"/>
    </source>
</evidence>
<organism evidence="2 3">
    <name type="scientific">Halanaerobium salsuginis</name>
    <dbReference type="NCBI Taxonomy" id="29563"/>
    <lineage>
        <taxon>Bacteria</taxon>
        <taxon>Bacillati</taxon>
        <taxon>Bacillota</taxon>
        <taxon>Clostridia</taxon>
        <taxon>Halanaerobiales</taxon>
        <taxon>Halanaerobiaceae</taxon>
        <taxon>Halanaerobium</taxon>
    </lineage>
</organism>
<name>A0A1I4EWS4_9FIRM</name>
<evidence type="ECO:0000313" key="2">
    <source>
        <dbReference type="EMBL" id="SFL08977.1"/>
    </source>
</evidence>
<dbReference type="AlphaFoldDB" id="A0A1I4EWS4"/>
<gene>
    <name evidence="2" type="ORF">SAMN02983006_00142</name>
</gene>
<keyword evidence="1" id="KW-0812">Transmembrane</keyword>
<evidence type="ECO:0000256" key="1">
    <source>
        <dbReference type="SAM" id="Phobius"/>
    </source>
</evidence>
<protein>
    <submittedName>
        <fullName evidence="2">Prepilin-type N-terminal cleavage/methylation domain-containing protein</fullName>
    </submittedName>
</protein>
<reference evidence="2 3" key="1">
    <citation type="submission" date="2016-10" db="EMBL/GenBank/DDBJ databases">
        <authorList>
            <person name="de Groot N.N."/>
        </authorList>
    </citation>
    <scope>NUCLEOTIDE SEQUENCE [LARGE SCALE GENOMIC DNA]</scope>
    <source>
        <strain evidence="2 3">ATCC 51327</strain>
    </source>
</reference>
<feature type="transmembrane region" description="Helical" evidence="1">
    <location>
        <begin position="6"/>
        <end position="26"/>
    </location>
</feature>
<proteinExistence type="predicted"/>
<dbReference type="RefSeq" id="WP_089858100.1">
    <property type="nucleotide sequence ID" value="NZ_FOTI01000001.1"/>
</dbReference>
<dbReference type="STRING" id="29563.SAMN02983006_00142"/>
<dbReference type="PROSITE" id="PS00409">
    <property type="entry name" value="PROKAR_NTER_METHYL"/>
    <property type="match status" value="1"/>
</dbReference>
<keyword evidence="3" id="KW-1185">Reference proteome</keyword>
<accession>A0A1I4EWS4</accession>
<keyword evidence="1" id="KW-1133">Transmembrane helix</keyword>
<keyword evidence="1" id="KW-0472">Membrane</keyword>
<sequence length="138" mass="15665">MKNESGFTLLEIIITISLAGIVLAVMSKTIKTGLDMQSFLNDRNAIISWSESVLAAYNNKDDLAEGVANSNNSELIKKLEILEQKSLPKSYQLTTVKIDNYQKDNITYAGLYKLKIDVDYKLKNKEQRYELISLLQKK</sequence>
<dbReference type="InterPro" id="IPR012902">
    <property type="entry name" value="N_methyl_site"/>
</dbReference>
<dbReference type="NCBIfam" id="TIGR02532">
    <property type="entry name" value="IV_pilin_GFxxxE"/>
    <property type="match status" value="1"/>
</dbReference>
<dbReference type="OrthoDB" id="2111571at2"/>
<dbReference type="Pfam" id="PF07963">
    <property type="entry name" value="N_methyl"/>
    <property type="match status" value="1"/>
</dbReference>
<dbReference type="EMBL" id="FOTI01000001">
    <property type="protein sequence ID" value="SFL08977.1"/>
    <property type="molecule type" value="Genomic_DNA"/>
</dbReference>
<dbReference type="Proteomes" id="UP000199006">
    <property type="component" value="Unassembled WGS sequence"/>
</dbReference>